<accession>A0A345PHH5</accession>
<keyword evidence="2" id="KW-0178">Competence</keyword>
<dbReference type="NCBIfam" id="TIGR02532">
    <property type="entry name" value="IV_pilin_GFxxxE"/>
    <property type="match status" value="1"/>
</dbReference>
<feature type="transmembrane region" description="Helical" evidence="3">
    <location>
        <begin position="12"/>
        <end position="32"/>
    </location>
</feature>
<protein>
    <recommendedName>
        <fullName evidence="6">Prepilin-type N-terminal cleavage/methylation domain-containing protein</fullName>
    </recommendedName>
</protein>
<keyword evidence="3" id="KW-0472">Membrane</keyword>
<comment type="subcellular location">
    <subcellularLocation>
        <location evidence="1">Cell surface</location>
    </subcellularLocation>
</comment>
<keyword evidence="5" id="KW-1185">Reference proteome</keyword>
<dbReference type="Proteomes" id="UP000253908">
    <property type="component" value="Chromosome"/>
</dbReference>
<evidence type="ECO:0000256" key="3">
    <source>
        <dbReference type="SAM" id="Phobius"/>
    </source>
</evidence>
<proteinExistence type="predicted"/>
<reference evidence="5" key="1">
    <citation type="submission" date="2017-11" db="EMBL/GenBank/DDBJ databases">
        <authorList>
            <person name="Zhu W."/>
        </authorList>
    </citation>
    <scope>NUCLEOTIDE SEQUENCE [LARGE SCALE GENOMIC DNA]</scope>
    <source>
        <strain evidence="5">160</strain>
    </source>
</reference>
<gene>
    <name evidence="4" type="ORF">CUC15_11205</name>
</gene>
<dbReference type="GO" id="GO:0030420">
    <property type="term" value="P:establishment of competence for transformation"/>
    <property type="evidence" value="ECO:0007669"/>
    <property type="project" value="UniProtKB-KW"/>
</dbReference>
<dbReference type="AlphaFoldDB" id="A0A345PHH5"/>
<evidence type="ECO:0000313" key="4">
    <source>
        <dbReference type="EMBL" id="AXI09455.1"/>
    </source>
</evidence>
<name>A0A345PHH5_9BACI</name>
<evidence type="ECO:0000256" key="1">
    <source>
        <dbReference type="ARBA" id="ARBA00004241"/>
    </source>
</evidence>
<evidence type="ECO:0000313" key="5">
    <source>
        <dbReference type="Proteomes" id="UP000253908"/>
    </source>
</evidence>
<organism evidence="4 5">
    <name type="scientific">Oceanobacillus zhaokaii</name>
    <dbReference type="NCBI Taxonomy" id="2052660"/>
    <lineage>
        <taxon>Bacteria</taxon>
        <taxon>Bacillati</taxon>
        <taxon>Bacillota</taxon>
        <taxon>Bacilli</taxon>
        <taxon>Bacillales</taxon>
        <taxon>Bacillaceae</taxon>
        <taxon>Oceanobacillus</taxon>
    </lineage>
</organism>
<evidence type="ECO:0008006" key="6">
    <source>
        <dbReference type="Google" id="ProtNLM"/>
    </source>
</evidence>
<dbReference type="EMBL" id="CP024848">
    <property type="protein sequence ID" value="AXI09455.1"/>
    <property type="molecule type" value="Genomic_DNA"/>
</dbReference>
<evidence type="ECO:0000256" key="2">
    <source>
        <dbReference type="ARBA" id="ARBA00023287"/>
    </source>
</evidence>
<dbReference type="RefSeq" id="WP_162800304.1">
    <property type="nucleotide sequence ID" value="NZ_CP024848.1"/>
</dbReference>
<keyword evidence="3" id="KW-1133">Transmembrane helix</keyword>
<dbReference type="GO" id="GO:0009986">
    <property type="term" value="C:cell surface"/>
    <property type="evidence" value="ECO:0007669"/>
    <property type="project" value="UniProtKB-SubCell"/>
</dbReference>
<dbReference type="InterPro" id="IPR012902">
    <property type="entry name" value="N_methyl_site"/>
</dbReference>
<sequence>MKANGFTLFEVIIASAILFSVITTVVPIVSTLEKEQQILSDRRMMTHTLHDEMQPFIWGSPLRLPIEHIKEVNQKQAVFRFTTENEYIEGCVSWKNVRERRENICLFGIYKT</sequence>
<keyword evidence="3" id="KW-0812">Transmembrane</keyword>
<dbReference type="KEGG" id="ocn:CUC15_11205"/>